<dbReference type="AlphaFoldDB" id="A0A1B7NWW8"/>
<reference evidence="2 3" key="1">
    <citation type="submission" date="2015-07" db="EMBL/GenBank/DDBJ databases">
        <title>Emmonsia species relationships and genome sequence.</title>
        <authorList>
            <person name="Cuomo C.A."/>
            <person name="Schwartz I.S."/>
            <person name="Kenyon C."/>
            <person name="de Hoog G.S."/>
            <person name="Govender N.P."/>
            <person name="Botha A."/>
            <person name="Moreno L."/>
            <person name="de Vries M."/>
            <person name="Munoz J.F."/>
            <person name="Stielow J.B."/>
        </authorList>
    </citation>
    <scope>NUCLEOTIDE SEQUENCE [LARGE SCALE GENOMIC DNA]</scope>
    <source>
        <strain evidence="2 3">CBS 136260</strain>
    </source>
</reference>
<organism evidence="2 3">
    <name type="scientific">Emergomyces africanus</name>
    <dbReference type="NCBI Taxonomy" id="1955775"/>
    <lineage>
        <taxon>Eukaryota</taxon>
        <taxon>Fungi</taxon>
        <taxon>Dikarya</taxon>
        <taxon>Ascomycota</taxon>
        <taxon>Pezizomycotina</taxon>
        <taxon>Eurotiomycetes</taxon>
        <taxon>Eurotiomycetidae</taxon>
        <taxon>Onygenales</taxon>
        <taxon>Ajellomycetaceae</taxon>
        <taxon>Emergomyces</taxon>
    </lineage>
</organism>
<dbReference type="OrthoDB" id="3930290at2759"/>
<feature type="transmembrane region" description="Helical" evidence="1">
    <location>
        <begin position="59"/>
        <end position="83"/>
    </location>
</feature>
<evidence type="ECO:0008006" key="4">
    <source>
        <dbReference type="Google" id="ProtNLM"/>
    </source>
</evidence>
<keyword evidence="1" id="KW-0472">Membrane</keyword>
<evidence type="ECO:0000256" key="1">
    <source>
        <dbReference type="SAM" id="Phobius"/>
    </source>
</evidence>
<evidence type="ECO:0000313" key="2">
    <source>
        <dbReference type="EMBL" id="OAX81256.1"/>
    </source>
</evidence>
<feature type="transmembrane region" description="Helical" evidence="1">
    <location>
        <begin position="92"/>
        <end position="115"/>
    </location>
</feature>
<keyword evidence="3" id="KW-1185">Reference proteome</keyword>
<protein>
    <recommendedName>
        <fullName evidence="4">MARVEL domain-containing protein</fullName>
    </recommendedName>
</protein>
<feature type="transmembrane region" description="Helical" evidence="1">
    <location>
        <begin position="156"/>
        <end position="176"/>
    </location>
</feature>
<feature type="transmembrane region" description="Helical" evidence="1">
    <location>
        <begin position="25"/>
        <end position="47"/>
    </location>
</feature>
<keyword evidence="1" id="KW-0812">Transmembrane</keyword>
<dbReference type="Proteomes" id="UP000091918">
    <property type="component" value="Unassembled WGS sequence"/>
</dbReference>
<sequence>MSSSSYTLPLGPAVTRKFHWPDIQLNIWFSVVLGGSATCLGIFSWFMTVQTQMELPTPWVFPFMIATAALTLIFLCLIIFLALQHSLIPEIIILGSFILFVLWLTGLIGTAVQLYGSQANINSNCQNWVSNYEFKGASINTLAWLTNLNICNCWKASFAFEVVVSVFLIWMLVMAFQVRKHIDPIV</sequence>
<accession>A0A1B7NWW8</accession>
<dbReference type="STRING" id="1658172.A0A1B7NWW8"/>
<dbReference type="EMBL" id="LGUA01000513">
    <property type="protein sequence ID" value="OAX81256.1"/>
    <property type="molecule type" value="Genomic_DNA"/>
</dbReference>
<gene>
    <name evidence="2" type="ORF">ACJ72_04406</name>
</gene>
<comment type="caution">
    <text evidence="2">The sequence shown here is derived from an EMBL/GenBank/DDBJ whole genome shotgun (WGS) entry which is preliminary data.</text>
</comment>
<keyword evidence="1" id="KW-1133">Transmembrane helix</keyword>
<evidence type="ECO:0000313" key="3">
    <source>
        <dbReference type="Proteomes" id="UP000091918"/>
    </source>
</evidence>
<name>A0A1B7NWW8_9EURO</name>
<proteinExistence type="predicted"/>